<feature type="transmembrane region" description="Helical" evidence="8">
    <location>
        <begin position="87"/>
        <end position="107"/>
    </location>
</feature>
<protein>
    <submittedName>
        <fullName evidence="9">Urea transporter</fullName>
    </submittedName>
</protein>
<dbReference type="GO" id="GO:0015204">
    <property type="term" value="F:urea transmembrane transporter activity"/>
    <property type="evidence" value="ECO:0007669"/>
    <property type="project" value="InterPro"/>
</dbReference>
<dbReference type="AlphaFoldDB" id="A0A7W8QDI9"/>
<feature type="region of interest" description="Disordered" evidence="7">
    <location>
        <begin position="1"/>
        <end position="23"/>
    </location>
</feature>
<comment type="subcellular location">
    <subcellularLocation>
        <location evidence="1">Cell membrane</location>
        <topology evidence="1">Multi-pass membrane protein</topology>
    </subcellularLocation>
</comment>
<keyword evidence="3" id="KW-1003">Cell membrane</keyword>
<feature type="transmembrane region" description="Helical" evidence="8">
    <location>
        <begin position="62"/>
        <end position="80"/>
    </location>
</feature>
<name>A0A7W8QDI9_PARAM</name>
<evidence type="ECO:0000313" key="9">
    <source>
        <dbReference type="EMBL" id="MBB5428452.1"/>
    </source>
</evidence>
<dbReference type="PANTHER" id="PTHR10464:SF4">
    <property type="entry name" value="UREA TRANSPORTER"/>
    <property type="match status" value="1"/>
</dbReference>
<proteinExistence type="inferred from homology"/>
<sequence>MLAVVVTPNPPPMHTAATDPPSSSLSAPLRTLLRSFGQIVLQPNAATGACMLGAWLLSEPRLLGAALIGAIAANVSAMLAGSADADLRAGLLGFNGALAGLTAYSFISDPARASAVAILAATATAWLLRPWSRWLRVRGLGYLSSPCLIVTWLWLPLIASRSLSAGPYAAQPLDAMRFVSGVLAGVAQTGFASGAPAGVLVLLGIAAASRKHALYALGGATLASAAQLLLGASLASFDAGLSGFNGALTALALADSGYAAMLGGIAMSVLLQAVALHCSWLTMTAPFVLATWSIQSLRRRLA</sequence>
<feature type="transmembrane region" description="Helical" evidence="8">
    <location>
        <begin position="257"/>
        <end position="290"/>
    </location>
</feature>
<dbReference type="PANTHER" id="PTHR10464">
    <property type="entry name" value="UREA TRANSPORTER"/>
    <property type="match status" value="1"/>
</dbReference>
<feature type="transmembrane region" description="Helical" evidence="8">
    <location>
        <begin position="140"/>
        <end position="158"/>
    </location>
</feature>
<keyword evidence="4 8" id="KW-0812">Transmembrane</keyword>
<evidence type="ECO:0000256" key="3">
    <source>
        <dbReference type="ARBA" id="ARBA00022475"/>
    </source>
</evidence>
<dbReference type="Gene3D" id="1.10.3430.10">
    <property type="entry name" value="Ammonium transporter AmtB like domains"/>
    <property type="match status" value="1"/>
</dbReference>
<evidence type="ECO:0000256" key="2">
    <source>
        <dbReference type="ARBA" id="ARBA00005914"/>
    </source>
</evidence>
<evidence type="ECO:0000256" key="5">
    <source>
        <dbReference type="ARBA" id="ARBA00022989"/>
    </source>
</evidence>
<accession>A0A7W8QDI9</accession>
<evidence type="ECO:0000256" key="1">
    <source>
        <dbReference type="ARBA" id="ARBA00004651"/>
    </source>
</evidence>
<evidence type="ECO:0000256" key="7">
    <source>
        <dbReference type="SAM" id="MobiDB-lite"/>
    </source>
</evidence>
<gene>
    <name evidence="9" type="ORF">HDG40_006646</name>
</gene>
<evidence type="ECO:0000256" key="4">
    <source>
        <dbReference type="ARBA" id="ARBA00022692"/>
    </source>
</evidence>
<dbReference type="InterPro" id="IPR004937">
    <property type="entry name" value="Urea_transporter"/>
</dbReference>
<evidence type="ECO:0000256" key="8">
    <source>
        <dbReference type="SAM" id="Phobius"/>
    </source>
</evidence>
<keyword evidence="10" id="KW-1185">Reference proteome</keyword>
<dbReference type="EMBL" id="JACHDD010000013">
    <property type="protein sequence ID" value="MBB5428452.1"/>
    <property type="molecule type" value="Genomic_DNA"/>
</dbReference>
<keyword evidence="6 8" id="KW-0472">Membrane</keyword>
<evidence type="ECO:0000313" key="10">
    <source>
        <dbReference type="Proteomes" id="UP000592780"/>
    </source>
</evidence>
<dbReference type="GO" id="GO:0005886">
    <property type="term" value="C:plasma membrane"/>
    <property type="evidence" value="ECO:0007669"/>
    <property type="project" value="UniProtKB-SubCell"/>
</dbReference>
<dbReference type="InterPro" id="IPR029020">
    <property type="entry name" value="Ammonium/urea_transptr"/>
</dbReference>
<reference evidence="9 10" key="1">
    <citation type="submission" date="2020-08" db="EMBL/GenBank/DDBJ databases">
        <title>Genomic Encyclopedia of Type Strains, Phase IV (KMG-V): Genome sequencing to study the core and pangenomes of soil and plant-associated prokaryotes.</title>
        <authorList>
            <person name="Whitman W."/>
        </authorList>
    </citation>
    <scope>NUCLEOTIDE SEQUENCE [LARGE SCALE GENOMIC DNA]</scope>
    <source>
        <strain evidence="9 10">JPY158</strain>
    </source>
</reference>
<comment type="caution">
    <text evidence="9">The sequence shown here is derived from an EMBL/GenBank/DDBJ whole genome shotgun (WGS) entry which is preliminary data.</text>
</comment>
<feature type="transmembrane region" description="Helical" evidence="8">
    <location>
        <begin position="213"/>
        <end position="237"/>
    </location>
</feature>
<dbReference type="Pfam" id="PF03253">
    <property type="entry name" value="UT"/>
    <property type="match status" value="1"/>
</dbReference>
<comment type="similarity">
    <text evidence="2">Belongs to the urea transporter family.</text>
</comment>
<evidence type="ECO:0000256" key="6">
    <source>
        <dbReference type="ARBA" id="ARBA00023136"/>
    </source>
</evidence>
<feature type="transmembrane region" description="Helical" evidence="8">
    <location>
        <begin position="178"/>
        <end position="206"/>
    </location>
</feature>
<feature type="transmembrane region" description="Helical" evidence="8">
    <location>
        <begin position="113"/>
        <end position="128"/>
    </location>
</feature>
<dbReference type="Proteomes" id="UP000592780">
    <property type="component" value="Unassembled WGS sequence"/>
</dbReference>
<keyword evidence="5 8" id="KW-1133">Transmembrane helix</keyword>
<organism evidence="9 10">
    <name type="scientific">Paraburkholderia atlantica</name>
    <dbReference type="NCBI Taxonomy" id="2654982"/>
    <lineage>
        <taxon>Bacteria</taxon>
        <taxon>Pseudomonadati</taxon>
        <taxon>Pseudomonadota</taxon>
        <taxon>Betaproteobacteria</taxon>
        <taxon>Burkholderiales</taxon>
        <taxon>Burkholderiaceae</taxon>
        <taxon>Paraburkholderia</taxon>
    </lineage>
</organism>